<name>A0A5N7BQU7_9EURO</name>
<feature type="compositionally biased region" description="Polar residues" evidence="1">
    <location>
        <begin position="193"/>
        <end position="208"/>
    </location>
</feature>
<evidence type="ECO:0000256" key="1">
    <source>
        <dbReference type="SAM" id="MobiDB-lite"/>
    </source>
</evidence>
<protein>
    <submittedName>
        <fullName evidence="2">Uncharacterized protein</fullName>
    </submittedName>
</protein>
<proteinExistence type="predicted"/>
<dbReference type="EMBL" id="ML736153">
    <property type="protein sequence ID" value="KAE8383877.1"/>
    <property type="molecule type" value="Genomic_DNA"/>
</dbReference>
<sequence>MSWYGTREPNYPDTRTFLEILGFQGGEGGDFLVSYPHCGYYGISFPPMFKLPDSLQVGSLYTIYWLWNTTEPVNQRWLVSTSCMDVEIISPQEAVSSRPCISLTVSSNSPPFQMPGIMPGKHTSTAIIPYSVPPPLETQRSTSLPASTLSLHCSSNCWNRTSRNDPHSSNSRNPTPSRISTARQVTPRPQLPATWTTPWHNQPTPTTSEKGRQSPIKTTNPSSRRDISSYTSPLWYGTQMKSSSLHGSTPTRSPTAGSTWTVTVTPNEVTDFHPPSMNASVGDSILFFSTNGSFFLCNTTLEAICEPSTIFGGGAHTNILYTVNSTEPMWFLGYKYENWFNCFPPSHFALNPGNRLAQYSSIIHTDYAYISFTEAQYDRPTTTITTVVTVHPT</sequence>
<accession>A0A5N7BQU7</accession>
<evidence type="ECO:0000313" key="2">
    <source>
        <dbReference type="EMBL" id="KAE8383877.1"/>
    </source>
</evidence>
<evidence type="ECO:0000313" key="3">
    <source>
        <dbReference type="Proteomes" id="UP000326198"/>
    </source>
</evidence>
<organism evidence="2 3">
    <name type="scientific">Aspergillus bertholletiae</name>
    <dbReference type="NCBI Taxonomy" id="1226010"/>
    <lineage>
        <taxon>Eukaryota</taxon>
        <taxon>Fungi</taxon>
        <taxon>Dikarya</taxon>
        <taxon>Ascomycota</taxon>
        <taxon>Pezizomycotina</taxon>
        <taxon>Eurotiomycetes</taxon>
        <taxon>Eurotiomycetidae</taxon>
        <taxon>Eurotiales</taxon>
        <taxon>Aspergillaceae</taxon>
        <taxon>Aspergillus</taxon>
        <taxon>Aspergillus subgen. Circumdati</taxon>
    </lineage>
</organism>
<dbReference type="AlphaFoldDB" id="A0A5N7BQU7"/>
<feature type="region of interest" description="Disordered" evidence="1">
    <location>
        <begin position="161"/>
        <end position="228"/>
    </location>
</feature>
<keyword evidence="3" id="KW-1185">Reference proteome</keyword>
<feature type="compositionally biased region" description="Polar residues" evidence="1">
    <location>
        <begin position="161"/>
        <end position="184"/>
    </location>
</feature>
<feature type="compositionally biased region" description="Polar residues" evidence="1">
    <location>
        <begin position="215"/>
        <end position="228"/>
    </location>
</feature>
<gene>
    <name evidence="2" type="ORF">BDV26DRAFT_250945</name>
</gene>
<dbReference type="OrthoDB" id="1921208at2759"/>
<reference evidence="2 3" key="1">
    <citation type="submission" date="2019-04" db="EMBL/GenBank/DDBJ databases">
        <title>Friends and foes A comparative genomics studyof 23 Aspergillus species from section Flavi.</title>
        <authorList>
            <consortium name="DOE Joint Genome Institute"/>
            <person name="Kjaerbolling I."/>
            <person name="Vesth T."/>
            <person name="Frisvad J.C."/>
            <person name="Nybo J.L."/>
            <person name="Theobald S."/>
            <person name="Kildgaard S."/>
            <person name="Isbrandt T."/>
            <person name="Kuo A."/>
            <person name="Sato A."/>
            <person name="Lyhne E.K."/>
            <person name="Kogle M.E."/>
            <person name="Wiebenga A."/>
            <person name="Kun R.S."/>
            <person name="Lubbers R.J."/>
            <person name="Makela M.R."/>
            <person name="Barry K."/>
            <person name="Chovatia M."/>
            <person name="Clum A."/>
            <person name="Daum C."/>
            <person name="Haridas S."/>
            <person name="He G."/>
            <person name="LaButti K."/>
            <person name="Lipzen A."/>
            <person name="Mondo S."/>
            <person name="Riley R."/>
            <person name="Salamov A."/>
            <person name="Simmons B.A."/>
            <person name="Magnuson J.K."/>
            <person name="Henrissat B."/>
            <person name="Mortensen U.H."/>
            <person name="Larsen T.O."/>
            <person name="Devries R.P."/>
            <person name="Grigoriev I.V."/>
            <person name="Machida M."/>
            <person name="Baker S.E."/>
            <person name="Andersen M.R."/>
        </authorList>
    </citation>
    <scope>NUCLEOTIDE SEQUENCE [LARGE SCALE GENOMIC DNA]</scope>
    <source>
        <strain evidence="2 3">IBT 29228</strain>
    </source>
</reference>
<dbReference type="Proteomes" id="UP000326198">
    <property type="component" value="Unassembled WGS sequence"/>
</dbReference>
<feature type="region of interest" description="Disordered" evidence="1">
    <location>
        <begin position="241"/>
        <end position="260"/>
    </location>
</feature>